<dbReference type="PANTHER" id="PTHR47481:SF22">
    <property type="entry name" value="RETROTRANSPOSON GAG DOMAIN-CONTAINING PROTEIN"/>
    <property type="match status" value="1"/>
</dbReference>
<accession>A0A5J5C3Q2</accession>
<feature type="region of interest" description="Disordered" evidence="1">
    <location>
        <begin position="106"/>
        <end position="144"/>
    </location>
</feature>
<dbReference type="PANTHER" id="PTHR47481">
    <property type="match status" value="1"/>
</dbReference>
<dbReference type="EMBL" id="CM018031">
    <property type="protein sequence ID" value="KAA8549769.1"/>
    <property type="molecule type" value="Genomic_DNA"/>
</dbReference>
<keyword evidence="3" id="KW-1185">Reference proteome</keyword>
<organism evidence="2 3">
    <name type="scientific">Nyssa sinensis</name>
    <dbReference type="NCBI Taxonomy" id="561372"/>
    <lineage>
        <taxon>Eukaryota</taxon>
        <taxon>Viridiplantae</taxon>
        <taxon>Streptophyta</taxon>
        <taxon>Embryophyta</taxon>
        <taxon>Tracheophyta</taxon>
        <taxon>Spermatophyta</taxon>
        <taxon>Magnoliopsida</taxon>
        <taxon>eudicotyledons</taxon>
        <taxon>Gunneridae</taxon>
        <taxon>Pentapetalae</taxon>
        <taxon>asterids</taxon>
        <taxon>Cornales</taxon>
        <taxon>Nyssaceae</taxon>
        <taxon>Nyssa</taxon>
    </lineage>
</organism>
<evidence type="ECO:0000313" key="2">
    <source>
        <dbReference type="EMBL" id="KAA8549769.1"/>
    </source>
</evidence>
<evidence type="ECO:0000256" key="1">
    <source>
        <dbReference type="SAM" id="MobiDB-lite"/>
    </source>
</evidence>
<reference evidence="2 3" key="1">
    <citation type="submission" date="2019-09" db="EMBL/GenBank/DDBJ databases">
        <title>A chromosome-level genome assembly of the Chinese tupelo Nyssa sinensis.</title>
        <authorList>
            <person name="Yang X."/>
            <person name="Kang M."/>
            <person name="Yang Y."/>
            <person name="Xiong H."/>
            <person name="Wang M."/>
            <person name="Zhang Z."/>
            <person name="Wang Z."/>
            <person name="Wu H."/>
            <person name="Ma T."/>
            <person name="Liu J."/>
            <person name="Xi Z."/>
        </authorList>
    </citation>
    <scope>NUCLEOTIDE SEQUENCE [LARGE SCALE GENOMIC DNA]</scope>
    <source>
        <strain evidence="2">J267</strain>
        <tissue evidence="2">Leaf</tissue>
    </source>
</reference>
<evidence type="ECO:0008006" key="4">
    <source>
        <dbReference type="Google" id="ProtNLM"/>
    </source>
</evidence>
<dbReference type="Proteomes" id="UP000325577">
    <property type="component" value="Linkage Group LG0"/>
</dbReference>
<name>A0A5J5C3Q2_9ASTE</name>
<evidence type="ECO:0000313" key="3">
    <source>
        <dbReference type="Proteomes" id="UP000325577"/>
    </source>
</evidence>
<proteinExistence type="predicted"/>
<sequence length="254" mass="28092">MNMEEYLAKIKGVVDKLVAINHSVSDSELVTRTLNGLKHEPNYLPFIYAIENRERPSSFDDLRARLLVHEQKVNGLLSNQSPIVASAGSQTSEIALVSRTTNSLHRFDQQRDNSGDGQYNRDGYGNRGGRGTCNGGQNGGRGNGHNYSRDAWGFDRGFHNYRTTTCQICQTLGHAADRCNFRYSYNSLPATQNNYIDCASLASNFAGMHMGPHAPSETFTEHASTYWLADSAATSHITNTSTMIQQPTPYSSND</sequence>
<gene>
    <name evidence="2" type="ORF">F0562_001213</name>
</gene>
<dbReference type="AlphaFoldDB" id="A0A5J5C3Q2"/>
<protein>
    <recommendedName>
        <fullName evidence="4">Transcription factor interactor and regulator CCHC(Zn) family</fullName>
    </recommendedName>
</protein>
<feature type="compositionally biased region" description="Gly residues" evidence="1">
    <location>
        <begin position="125"/>
        <end position="143"/>
    </location>
</feature>
<dbReference type="OrthoDB" id="1845088at2759"/>